<dbReference type="InterPro" id="IPR052933">
    <property type="entry name" value="DNA_Protect_Modify"/>
</dbReference>
<organism evidence="4 5">
    <name type="scientific">Dysgonomonas termitidis</name>
    <dbReference type="NCBI Taxonomy" id="1516126"/>
    <lineage>
        <taxon>Bacteria</taxon>
        <taxon>Pseudomonadati</taxon>
        <taxon>Bacteroidota</taxon>
        <taxon>Bacteroidia</taxon>
        <taxon>Bacteroidales</taxon>
        <taxon>Dysgonomonadaceae</taxon>
        <taxon>Dysgonomonas</taxon>
    </lineage>
</organism>
<feature type="coiled-coil region" evidence="1">
    <location>
        <begin position="410"/>
        <end position="444"/>
    </location>
</feature>
<feature type="region of interest" description="Disordered" evidence="2">
    <location>
        <begin position="2894"/>
        <end position="2934"/>
    </location>
</feature>
<feature type="domain" description="Helicase C-terminal" evidence="3">
    <location>
        <begin position="2228"/>
        <end position="2402"/>
    </location>
</feature>
<comment type="caution">
    <text evidence="4">The sequence shown here is derived from an EMBL/GenBank/DDBJ whole genome shotgun (WGS) entry which is preliminary data.</text>
</comment>
<dbReference type="PANTHER" id="PTHR41313">
    <property type="entry name" value="ADENINE-SPECIFIC METHYLTRANSFERASE"/>
    <property type="match status" value="1"/>
</dbReference>
<dbReference type="Pfam" id="PF00176">
    <property type="entry name" value="SNF2-rel_dom"/>
    <property type="match status" value="1"/>
</dbReference>
<dbReference type="InterPro" id="IPR027417">
    <property type="entry name" value="P-loop_NTPase"/>
</dbReference>
<name>A0ABV9KSS5_9BACT</name>
<evidence type="ECO:0000313" key="5">
    <source>
        <dbReference type="Proteomes" id="UP001596023"/>
    </source>
</evidence>
<feature type="non-terminal residue" evidence="4">
    <location>
        <position position="1"/>
    </location>
</feature>
<dbReference type="RefSeq" id="WP_379993836.1">
    <property type="nucleotide sequence ID" value="NZ_JBHSGN010000023.1"/>
</dbReference>
<dbReference type="Pfam" id="PF07669">
    <property type="entry name" value="Eco57I"/>
    <property type="match status" value="1"/>
</dbReference>
<feature type="non-terminal residue" evidence="4">
    <location>
        <position position="3438"/>
    </location>
</feature>
<evidence type="ECO:0000256" key="2">
    <source>
        <dbReference type="SAM" id="MobiDB-lite"/>
    </source>
</evidence>
<dbReference type="SUPFAM" id="SSF52540">
    <property type="entry name" value="P-loop containing nucleoside triphosphate hydrolases"/>
    <property type="match status" value="2"/>
</dbReference>
<dbReference type="Proteomes" id="UP001596023">
    <property type="component" value="Unassembled WGS sequence"/>
</dbReference>
<feature type="compositionally biased region" description="Polar residues" evidence="2">
    <location>
        <begin position="877"/>
        <end position="896"/>
    </location>
</feature>
<evidence type="ECO:0000259" key="3">
    <source>
        <dbReference type="PROSITE" id="PS51194"/>
    </source>
</evidence>
<dbReference type="Gene3D" id="3.40.50.300">
    <property type="entry name" value="P-loop containing nucleotide triphosphate hydrolases"/>
    <property type="match status" value="2"/>
</dbReference>
<feature type="compositionally biased region" description="Low complexity" evidence="2">
    <location>
        <begin position="2903"/>
        <end position="2914"/>
    </location>
</feature>
<dbReference type="InterPro" id="IPR029063">
    <property type="entry name" value="SAM-dependent_MTases_sf"/>
</dbReference>
<feature type="compositionally biased region" description="Polar residues" evidence="2">
    <location>
        <begin position="448"/>
        <end position="474"/>
    </location>
</feature>
<keyword evidence="4" id="KW-0347">Helicase</keyword>
<feature type="compositionally biased region" description="Basic and acidic residues" evidence="2">
    <location>
        <begin position="1961"/>
        <end position="1981"/>
    </location>
</feature>
<accession>A0ABV9KSS5</accession>
<feature type="region of interest" description="Disordered" evidence="2">
    <location>
        <begin position="805"/>
        <end position="908"/>
    </location>
</feature>
<reference evidence="5" key="1">
    <citation type="journal article" date="2019" name="Int. J. Syst. Evol. Microbiol.">
        <title>The Global Catalogue of Microorganisms (GCM) 10K type strain sequencing project: providing services to taxonomists for standard genome sequencing and annotation.</title>
        <authorList>
            <consortium name="The Broad Institute Genomics Platform"/>
            <consortium name="The Broad Institute Genome Sequencing Center for Infectious Disease"/>
            <person name="Wu L."/>
            <person name="Ma J."/>
        </authorList>
    </citation>
    <scope>NUCLEOTIDE SEQUENCE [LARGE SCALE GENOMIC DNA]</scope>
    <source>
        <strain evidence="5">CCUG 66188</strain>
    </source>
</reference>
<dbReference type="Pfam" id="PF00271">
    <property type="entry name" value="Helicase_C"/>
    <property type="match status" value="1"/>
</dbReference>
<keyword evidence="4" id="KW-0547">Nucleotide-binding</keyword>
<dbReference type="InterPro" id="IPR011639">
    <property type="entry name" value="MethylTrfase_TaqI-like_dom"/>
</dbReference>
<dbReference type="GO" id="GO:0004386">
    <property type="term" value="F:helicase activity"/>
    <property type="evidence" value="ECO:0007669"/>
    <property type="project" value="UniProtKB-KW"/>
</dbReference>
<dbReference type="InterPro" id="IPR041055">
    <property type="entry name" value="Kinase-PolyVal"/>
</dbReference>
<dbReference type="Pfam" id="PF18762">
    <property type="entry name" value="Kinase-PolyVal"/>
    <property type="match status" value="1"/>
</dbReference>
<evidence type="ECO:0000256" key="1">
    <source>
        <dbReference type="SAM" id="Coils"/>
    </source>
</evidence>
<keyword evidence="5" id="KW-1185">Reference proteome</keyword>
<feature type="compositionally biased region" description="Basic and acidic residues" evidence="2">
    <location>
        <begin position="821"/>
        <end position="831"/>
    </location>
</feature>
<gene>
    <name evidence="4" type="ORF">ACFO6W_02955</name>
</gene>
<keyword evidence="4" id="KW-0067">ATP-binding</keyword>
<dbReference type="InterPro" id="IPR001650">
    <property type="entry name" value="Helicase_C-like"/>
</dbReference>
<dbReference type="EMBL" id="JBHSGN010000023">
    <property type="protein sequence ID" value="MFC4672646.1"/>
    <property type="molecule type" value="Genomic_DNA"/>
</dbReference>
<feature type="coiled-coil region" evidence="1">
    <location>
        <begin position="2646"/>
        <end position="2680"/>
    </location>
</feature>
<dbReference type="Gene3D" id="3.40.50.150">
    <property type="entry name" value="Vaccinia Virus protein VP39"/>
    <property type="match status" value="1"/>
</dbReference>
<feature type="region of interest" description="Disordered" evidence="2">
    <location>
        <begin position="448"/>
        <end position="519"/>
    </location>
</feature>
<evidence type="ECO:0000313" key="4">
    <source>
        <dbReference type="EMBL" id="MFC4672646.1"/>
    </source>
</evidence>
<dbReference type="PRINTS" id="PR00507">
    <property type="entry name" value="N12N6MTFRASE"/>
</dbReference>
<sequence>RAIRQTYDRSADSLNKYFGEDAPQAALAFNKLVDNSSEAELKQELLSVIGDERLDDNGKRAIVEYVTAYSAYSGINKAKQEDIQQAEQQMAWLADENINPQMNAVVSAVIAGNGNPVQVTGGNIVQREDGSIDSEASDKQIFYVDAEGNKQVTSIDFIESIGENIPAQDAIAQLIEIETANIISRQENEEVREYLPGETVTADVAGNGITFTGEVTGITQSGNYIIVSPVTGEQVEAEPRRIINQDNIQGVENGSLVEYRNDKGERVQGTVNDAYGLRPQGMMDIDGNGVPVADIIGLVSQSTVNSKQLTQESDNLQATTPESADNLQATGQQNKDIPAGEQDNLTPTGQIPKDEKGNLLFEQAPVEATIGALSEVYNDTAELSGVVDATIGNIRKQIDKAKAPKPTGDINKDIAGKRAANQQLEELNNRLSYWEEVRKAIQESKPLRQQITGQLTGEETPVSNERINNTSTEDSGQEDSPEVNTENENIQPDKADTKQEISPAESETNITPAGEPEPLKAENQIILHSISSRKKGDIITDIYSGVQYEIMEPEKKGLSTLREIKSGGIQKTNPNDRRYYTQATDAEIRLKRDQPVYLWDIPAWVQFVKRHPFSEISFRDFRNALGREYTDREQTAIEWSFDRTPLLATPEDSDRELIQYYNDKRAELGDSIFTPDSSSVQDETAGDEAEKFSLAFGANNKLVSTERYEELKKRMRDKLNNLNAGIDPELFAIGAEMAVYNIEAGARKFADFAGRMIDDLGDNIRPYLKAFYEGARQMPGMETIREEMDSFQIVNSFDVDNLTIFEEESNTPNTNVNETNSDNRSDNRIAENGRIPAGHADADVPGGTTGTQTDGRAQSEQRPAVETENVEQRGRSGRSSGNNADSSGTKLYTGGTSRDVYIGRDDTGDTRYAGQTLNTNNNRQSREENVVPRGNTAKINANIAAIKLAKRLIETGKKATPEQMNVLRRYTGWGGLSSVFQQNDKNYKALQDLLTVEEYDSARASTTTAFYTPPEVTASVWDMIEKLGFKGGNILEPSAGIGNFFALMPESISNVSRLRGVELDTVSGSILKLLYPDANINISGFEKQRIANNSMDLVISNVPFGNFKVYDSNNKDISTGFDIHDYFIAKSVRTLKAGGIGVFITTSSTLDKSSALRNWVINNGNADFIDAVRLNTDTFKNDAGTEATADIIIVRKRDVNGISPYARNMQDSVMEREATYTIQEKNQWGYNTGEVEKKARMVYNKYFLDNPTRMAGEMKFGFEGGNAIRPTEQRLAPVKAINQQEVINRMIDELPGNIYNTTPASDTSKAVANNGTKEGGLTIIDGQAYIIQYNEAIPVDWNSNKAAGYPKTEILKDYLDIKESIDLLLEAEHNNDANIDTYRKNLNKVYDNFVKKYGALNENKKINFLQDDIDFPSVSAIENIEDGKDGEKTITKSDIFSKRVIDNQIEPKADNVEDAVRVSINQNGKVDIPYIARLLHKTNEEVQSEIVSKRIGFVNPETGLIEARNQYLSGNVRDKLSIAQQANQDNEYDSNIEELSKVIPADIPINLIKLTLGSTWVPTNVYEDFFKETFDVNAKLTKTSTDKYIGKISGKNNARDIQMGMPEASGSTLALNAMNNATTTISMQVWEDGKRKTVTDPLKTTQAAAKQTEIAETFEAWVKQKKEYHEELENIYNNTFNAVVNSAVDVDSFDRFPGVGGKVVSLGSKELENGKELHQYRVAKENTEADNELVVREAKSLGLKLDPETGIYSTHLRGDADVFFKKLNGTAKILRQHQKEGVIRGLESATLLAHEVGTGKTLTLITIAMEMRRLGLAKKPAIIVQRSTYKQFVKEIKNQYPNAKVLAPSEKDLTAKQRQQLFAKIAYNDWDIVVLYHSYLDSIPDNPQRVAQYIDEKISEKMDLLAEMERAKEDGAANAGRMMGALKKEIERLERDRDNTLNPDIEEESDTPTKSKRKRSVKDIEKVRSNAEAKAEKSLDRRTDNTMTFEQLGIDALLIDEAHAYKKLGFVTSLQRVKGIDTAESKRAQSTRLKSSYILENRNGKNVVLATGTPISNTMAEMWTFMRYLYPRTEMGRLQMNNFDAFVNNFGSIEESAEFGSNGKFRITNRFSSYSNVPELIAAWRQVTHTVLTEEVSTLKEGVGTPRVEGGKPADIMLEQTPPLKSVMKAIRNKLEEFDRMSGAEKKENSYIPLVMFGLAKRAAIDVRLVDPDLPDHPDSKLNRTVAEVVQDLKDTQSYKGTVAIFCDSYQSSDKAFNVFREIKQKLVDNGIPAGQVAIINDFDKDDAREKLFIAVNKGDVRVVLGTTEKLGVGVNIQERLHMAVHMDAPLRPSDYQQRNGRIMRQGNTHLNMDKTIKILRVGVQKTLDVTGYQRLEIKKKFIDQIMKGDVSQRMLEEADIESTDSSNFNQMMANLSGSQAALALSIEQNKLKKLQNARQYHEDNQVYMAGAVRRAKSIIVGNGQAIERFEEYRKELQRLVPDGKITTISIGKVSANTPEDIDIVLNQHITKRIDKEAAGLREDFLRNDAIIRNSIAINGIKVDLVVNITRNYDTDTKKTRITKEIFYTTPDVKLHNPLMSDPKNILPVFEGRAGANIQNVIDDINDLLSGYDIDKGIQKYKLGIDKAQRDIDAYEPQIGQPFAKEKELRATEEKVKDLNAQMEAELKQIEEAEAKEDVEAIDIDGIVEKNIEDTPESDTRIQASSGNFESIPAEKFNSLIDTLNQTGLAVEVVLDENIRSNPEIKDTQGNVYGYVTPDGVIYLDATRINANTPVHEFGHLWNSFIKENNPELWKKGVELIRQSPYYRECIYNNPAYSGLPEERKIDEALAMAIGDKGEKTVNSEQLTVNKLKVWLKDVWNVIKKAFGFNTDMAVEDMSLSDFTDRAVKDLFGGERLTNPGKNNNFGESKNNNNTRYGRRAETGLDNPGTMGRSAISGLVAEPEKRSGISKVIAAVNTAGSVSTIYDAEELEELEARGIDPYFDKTVFRKVLKDRARQNNVWFDKDYLNDKILLHDQKQTGTSENDVYLNPDGNTLTKLNNLSYVKGTGHKNNMAALVDRLSAHNALFPNIVYTIKGFMDNKNGFPSLVTEQPYIKNIERNATQEEIDGFLTEHGFKKDGVRDWSNGHEVWSNGKYELFDVRPANVLMGKDGNLYFIDTVPHSVGYMNDSKNTEAISKQELSEMEQIKQLSVNNSTFMKAPNGEPTNLNERQWLQVRTANFKNWFGDWENDPGNASKVIDENGEPLVVYHGTKNGGWTTPYIKGQPVFFTSNKETAKGYAKKYHTPVKEDIPVKNYPHKKYAVNYGVFLNIREHDNPAEFNAGKKSYNSYAIPLYNPMTGSEGLGGLDDMARNVVYEQRPYIIRNIYDNKDYNENDLSDIYIVPFANGGMIKSATDNTGSFDPADNDIRFQSVSDIAIATNSAMTAAARRQLDGRLKN</sequence>
<dbReference type="SMART" id="SM00487">
    <property type="entry name" value="DEXDc"/>
    <property type="match status" value="1"/>
</dbReference>
<dbReference type="InterPro" id="IPR000330">
    <property type="entry name" value="SNF2_N"/>
</dbReference>
<proteinExistence type="predicted"/>
<keyword evidence="1" id="KW-0175">Coiled coil</keyword>
<feature type="region of interest" description="Disordered" evidence="2">
    <location>
        <begin position="1933"/>
        <end position="1981"/>
    </location>
</feature>
<feature type="region of interest" description="Disordered" evidence="2">
    <location>
        <begin position="333"/>
        <end position="354"/>
    </location>
</feature>
<feature type="compositionally biased region" description="Polar residues" evidence="2">
    <location>
        <begin position="810"/>
        <end position="820"/>
    </location>
</feature>
<keyword evidence="4" id="KW-0378">Hydrolase</keyword>
<dbReference type="SUPFAM" id="SSF53335">
    <property type="entry name" value="S-adenosyl-L-methionine-dependent methyltransferases"/>
    <property type="match status" value="1"/>
</dbReference>
<protein>
    <submittedName>
        <fullName evidence="4">Helicase-related protein</fullName>
    </submittedName>
</protein>
<feature type="compositionally biased region" description="Basic and acidic residues" evidence="2">
    <location>
        <begin position="857"/>
        <end position="874"/>
    </location>
</feature>
<dbReference type="PROSITE" id="PS51194">
    <property type="entry name" value="HELICASE_CTER"/>
    <property type="match status" value="1"/>
</dbReference>
<dbReference type="InterPro" id="IPR014001">
    <property type="entry name" value="Helicase_ATP-bd"/>
</dbReference>
<dbReference type="PANTHER" id="PTHR41313:SF1">
    <property type="entry name" value="DNA METHYLASE ADENINE-SPECIFIC DOMAIN-CONTAINING PROTEIN"/>
    <property type="match status" value="1"/>
</dbReference>
<dbReference type="SMART" id="SM00490">
    <property type="entry name" value="HELICc"/>
    <property type="match status" value="1"/>
</dbReference>